<feature type="binding site" evidence="8">
    <location>
        <position position="145"/>
    </location>
    <ligand>
        <name>Fe cation</name>
        <dbReference type="ChEBI" id="CHEBI:24875"/>
        <label>2</label>
    </ligand>
</feature>
<feature type="binding site" evidence="8">
    <location>
        <position position="54"/>
    </location>
    <ligand>
        <name>Fe cation</name>
        <dbReference type="ChEBI" id="CHEBI:24875"/>
        <label>2</label>
    </ligand>
</feature>
<feature type="binding site" evidence="8">
    <location>
        <position position="142"/>
    </location>
    <ligand>
        <name>Fe cation</name>
        <dbReference type="ChEBI" id="CHEBI:24875"/>
        <label>2</label>
    </ligand>
</feature>
<comment type="similarity">
    <text evidence="8">Belongs to the COQ7 family.</text>
</comment>
<dbReference type="PANTHER" id="PTHR11237:SF4">
    <property type="entry name" value="5-DEMETHOXYUBIQUINONE HYDROXYLASE, MITOCHONDRIAL"/>
    <property type="match status" value="1"/>
</dbReference>
<evidence type="ECO:0000256" key="1">
    <source>
        <dbReference type="ARBA" id="ARBA00004749"/>
    </source>
</evidence>
<dbReference type="GO" id="GO:0016709">
    <property type="term" value="F:oxidoreductase activity, acting on paired donors, with incorporation or reduction of molecular oxygen, NAD(P)H as one donor, and incorporation of one atom of oxygen"/>
    <property type="evidence" value="ECO:0007669"/>
    <property type="project" value="UniProtKB-UniRule"/>
</dbReference>
<name>A0AAV2TYR0_CALDB</name>
<keyword evidence="3 8" id="KW-0479">Metal-binding</keyword>
<evidence type="ECO:0000256" key="4">
    <source>
        <dbReference type="ARBA" id="ARBA00023002"/>
    </source>
</evidence>
<dbReference type="PANTHER" id="PTHR11237">
    <property type="entry name" value="COENZYME Q10 BIOSYNTHESIS PROTEIN 7"/>
    <property type="match status" value="1"/>
</dbReference>
<protein>
    <recommendedName>
        <fullName evidence="8">5-demethoxyubiquinone hydroxylase, mitochondrial</fullName>
        <shortName evidence="8">DMQ hydroxylase</shortName>
        <ecNumber evidence="8">1.14.99.60</ecNumber>
    </recommendedName>
    <alternativeName>
        <fullName evidence="8">Ubiquinone biosynthesis monooxygenase COQ7</fullName>
    </alternativeName>
</protein>
<organism evidence="9 10">
    <name type="scientific">Calicophoron daubneyi</name>
    <name type="common">Rumen fluke</name>
    <name type="synonym">Paramphistomum daubneyi</name>
    <dbReference type="NCBI Taxonomy" id="300641"/>
    <lineage>
        <taxon>Eukaryota</taxon>
        <taxon>Metazoa</taxon>
        <taxon>Spiralia</taxon>
        <taxon>Lophotrochozoa</taxon>
        <taxon>Platyhelminthes</taxon>
        <taxon>Trematoda</taxon>
        <taxon>Digenea</taxon>
        <taxon>Plagiorchiida</taxon>
        <taxon>Pronocephalata</taxon>
        <taxon>Paramphistomoidea</taxon>
        <taxon>Paramphistomidae</taxon>
        <taxon>Calicophoron</taxon>
    </lineage>
</organism>
<dbReference type="GO" id="GO:0031314">
    <property type="term" value="C:extrinsic component of mitochondrial inner membrane"/>
    <property type="evidence" value="ECO:0007669"/>
    <property type="project" value="UniProtKB-UniRule"/>
</dbReference>
<feature type="binding site" evidence="8">
    <location>
        <position position="24"/>
    </location>
    <ligand>
        <name>Fe cation</name>
        <dbReference type="ChEBI" id="CHEBI:24875"/>
        <label>1</label>
    </ligand>
</feature>
<dbReference type="InterPro" id="IPR009078">
    <property type="entry name" value="Ferritin-like_SF"/>
</dbReference>
<dbReference type="EMBL" id="CAXLJL010000978">
    <property type="protein sequence ID" value="CAL5142196.1"/>
    <property type="molecule type" value="Genomic_DNA"/>
</dbReference>
<gene>
    <name evidence="9" type="ORF">CDAUBV1_LOCUS17457</name>
</gene>
<dbReference type="GO" id="GO:0008340">
    <property type="term" value="P:determination of adult lifespan"/>
    <property type="evidence" value="ECO:0007669"/>
    <property type="project" value="TreeGrafter"/>
</dbReference>
<sequence length="181" mass="20584">MSATRLVRRCHLLDRIIRVDHAGELGAKRIYQGQLLILGNTTVGPVIKEMKEQEMEHLKKFEELIPVHRVRPSALLPVWEVGGFLLGVGSALLGREAAMACTVAVESVISQHYEDQIRDLLEKDPEKYRPLLEILKRFRDDEIEHHQTGLKHDAEQAPIYDVLSQVIKAGCRASIFLAERF</sequence>
<dbReference type="CDD" id="cd01042">
    <property type="entry name" value="DMQH"/>
    <property type="match status" value="1"/>
</dbReference>
<keyword evidence="8" id="KW-0999">Mitochondrion inner membrane</keyword>
<dbReference type="HAMAP" id="MF_01658">
    <property type="entry name" value="COQ7"/>
    <property type="match status" value="1"/>
</dbReference>
<dbReference type="GO" id="GO:0008682">
    <property type="term" value="F:3-demethoxyubiquinol 3-hydroxylase activity"/>
    <property type="evidence" value="ECO:0007669"/>
    <property type="project" value="UniProtKB-EC"/>
</dbReference>
<dbReference type="SUPFAM" id="SSF47240">
    <property type="entry name" value="Ferritin-like"/>
    <property type="match status" value="1"/>
</dbReference>
<keyword evidence="8" id="KW-0496">Mitochondrion</keyword>
<comment type="function">
    <text evidence="8">Catalyzes the hydroxylation of 2-polyprenyl-3-methyl-6-methoxy-1,4-benzoquinol (DMQH2) during ubiquinone biosynthesis. Has also a structural role in the COQ enzyme complex, stabilizing other COQ polypeptides. Involved in lifespan determination in a ubiquinone-independent manner.</text>
</comment>
<comment type="subunit">
    <text evidence="8">Component of a multi-subunit COQ enzyme complex.</text>
</comment>
<keyword evidence="2 8" id="KW-0831">Ubiquinone biosynthesis</keyword>
<evidence type="ECO:0000256" key="5">
    <source>
        <dbReference type="ARBA" id="ARBA00023004"/>
    </source>
</evidence>
<comment type="pathway">
    <text evidence="1 8">Cofactor biosynthesis; ubiquinone biosynthesis.</text>
</comment>
<evidence type="ECO:0000256" key="7">
    <source>
        <dbReference type="ARBA" id="ARBA00023136"/>
    </source>
</evidence>
<feature type="binding site" evidence="8">
    <location>
        <position position="142"/>
    </location>
    <ligand>
        <name>Fe cation</name>
        <dbReference type="ChEBI" id="CHEBI:24875"/>
        <label>1</label>
    </ligand>
</feature>
<evidence type="ECO:0000256" key="6">
    <source>
        <dbReference type="ARBA" id="ARBA00023033"/>
    </source>
</evidence>
<dbReference type="GO" id="GO:0006744">
    <property type="term" value="P:ubiquinone biosynthetic process"/>
    <property type="evidence" value="ECO:0007669"/>
    <property type="project" value="UniProtKB-UniRule"/>
</dbReference>
<dbReference type="GO" id="GO:0010468">
    <property type="term" value="P:regulation of gene expression"/>
    <property type="evidence" value="ECO:0007669"/>
    <property type="project" value="TreeGrafter"/>
</dbReference>
<comment type="catalytic activity">
    <reaction evidence="8">
        <text>a 5-methoxy-2-methyl-3-(all-trans-polyprenyl)benzene-1,4-diol + AH2 + O2 = a 3-demethylubiquinol + A + H2O</text>
        <dbReference type="Rhea" id="RHEA:50908"/>
        <dbReference type="Rhea" id="RHEA-COMP:10859"/>
        <dbReference type="Rhea" id="RHEA-COMP:10914"/>
        <dbReference type="ChEBI" id="CHEBI:13193"/>
        <dbReference type="ChEBI" id="CHEBI:15377"/>
        <dbReference type="ChEBI" id="CHEBI:15379"/>
        <dbReference type="ChEBI" id="CHEBI:17499"/>
        <dbReference type="ChEBI" id="CHEBI:84167"/>
        <dbReference type="ChEBI" id="CHEBI:84422"/>
        <dbReference type="EC" id="1.14.99.60"/>
    </reaction>
</comment>
<dbReference type="EC" id="1.14.99.60" evidence="8"/>
<keyword evidence="7 8" id="KW-0472">Membrane</keyword>
<comment type="subcellular location">
    <subcellularLocation>
        <location evidence="8">Mitochondrion inner membrane</location>
        <topology evidence="8">Peripheral membrane protein</topology>
        <orientation evidence="8">Matrix side</orientation>
    </subcellularLocation>
</comment>
<reference evidence="9" key="1">
    <citation type="submission" date="2024-06" db="EMBL/GenBank/DDBJ databases">
        <authorList>
            <person name="Liu X."/>
            <person name="Lenzi L."/>
            <person name="Haldenby T S."/>
            <person name="Uol C."/>
        </authorList>
    </citation>
    <scope>NUCLEOTIDE SEQUENCE</scope>
</reference>
<feature type="binding site" evidence="8">
    <location>
        <position position="57"/>
    </location>
    <ligand>
        <name>Fe cation</name>
        <dbReference type="ChEBI" id="CHEBI:24875"/>
        <label>1</label>
    </ligand>
</feature>
<dbReference type="GO" id="GO:0005634">
    <property type="term" value="C:nucleus"/>
    <property type="evidence" value="ECO:0007669"/>
    <property type="project" value="TreeGrafter"/>
</dbReference>
<evidence type="ECO:0000256" key="3">
    <source>
        <dbReference type="ARBA" id="ARBA00022723"/>
    </source>
</evidence>
<comment type="cofactor">
    <cofactor evidence="8">
        <name>Fe cation</name>
        <dbReference type="ChEBI" id="CHEBI:24875"/>
    </cofactor>
    <text evidence="8">Binds 2 iron ions per subunit.</text>
</comment>
<feature type="binding site" evidence="8">
    <location>
        <position position="106"/>
    </location>
    <ligand>
        <name>Fe cation</name>
        <dbReference type="ChEBI" id="CHEBI:24875"/>
        <label>2</label>
    </ligand>
</feature>
<dbReference type="GO" id="GO:0046872">
    <property type="term" value="F:metal ion binding"/>
    <property type="evidence" value="ECO:0007669"/>
    <property type="project" value="UniProtKB-KW"/>
</dbReference>
<dbReference type="Pfam" id="PF03232">
    <property type="entry name" value="COQ7"/>
    <property type="match status" value="1"/>
</dbReference>
<feature type="binding site" evidence="8">
    <location>
        <position position="54"/>
    </location>
    <ligand>
        <name>Fe cation</name>
        <dbReference type="ChEBI" id="CHEBI:24875"/>
        <label>1</label>
    </ligand>
</feature>
<dbReference type="GO" id="GO:2000377">
    <property type="term" value="P:regulation of reactive oxygen species metabolic process"/>
    <property type="evidence" value="ECO:0007669"/>
    <property type="project" value="TreeGrafter"/>
</dbReference>
<keyword evidence="6 8" id="KW-0503">Monooxygenase</keyword>
<evidence type="ECO:0000313" key="9">
    <source>
        <dbReference type="EMBL" id="CAL5142196.1"/>
    </source>
</evidence>
<evidence type="ECO:0000256" key="8">
    <source>
        <dbReference type="HAMAP-Rule" id="MF_03194"/>
    </source>
</evidence>
<proteinExistence type="inferred from homology"/>
<evidence type="ECO:0000313" key="10">
    <source>
        <dbReference type="Proteomes" id="UP001497525"/>
    </source>
</evidence>
<keyword evidence="5 8" id="KW-0408">Iron</keyword>
<accession>A0AAV2TYR0</accession>
<keyword evidence="4 8" id="KW-0560">Oxidoreductase</keyword>
<dbReference type="Proteomes" id="UP001497525">
    <property type="component" value="Unassembled WGS sequence"/>
</dbReference>
<evidence type="ECO:0000256" key="2">
    <source>
        <dbReference type="ARBA" id="ARBA00022688"/>
    </source>
</evidence>
<dbReference type="AlphaFoldDB" id="A0AAV2TYR0"/>
<dbReference type="InterPro" id="IPR011566">
    <property type="entry name" value="Ubq_synth_Coq7"/>
</dbReference>
<comment type="caution">
    <text evidence="9">The sequence shown here is derived from an EMBL/GenBank/DDBJ whole genome shotgun (WGS) entry which is preliminary data.</text>
</comment>